<proteinExistence type="predicted"/>
<feature type="non-terminal residue" evidence="4">
    <location>
        <position position="1"/>
    </location>
</feature>
<dbReference type="AlphaFoldDB" id="A0A9Q0MLH3"/>
<comment type="subcellular location">
    <subcellularLocation>
        <location evidence="1">Endomembrane system</location>
        <topology evidence="1">Peripheral membrane protein</topology>
    </subcellularLocation>
</comment>
<dbReference type="EMBL" id="WJQU01005134">
    <property type="protein sequence ID" value="KAJ6610986.1"/>
    <property type="molecule type" value="Genomic_DNA"/>
</dbReference>
<name>A0A9Q0MLH3_9DIPT</name>
<comment type="caution">
    <text evidence="4">The sequence shown here is derived from an EMBL/GenBank/DDBJ whole genome shotgun (WGS) entry which is preliminary data.</text>
</comment>
<evidence type="ECO:0000256" key="1">
    <source>
        <dbReference type="ARBA" id="ARBA00004184"/>
    </source>
</evidence>
<dbReference type="Proteomes" id="UP001151699">
    <property type="component" value="Unassembled WGS sequence"/>
</dbReference>
<feature type="non-terminal residue" evidence="4">
    <location>
        <position position="403"/>
    </location>
</feature>
<protein>
    <submittedName>
        <fullName evidence="4">Protein melted</fullName>
    </submittedName>
</protein>
<evidence type="ECO:0000256" key="3">
    <source>
        <dbReference type="SAM" id="MobiDB-lite"/>
    </source>
</evidence>
<dbReference type="GO" id="GO:0010314">
    <property type="term" value="F:phosphatidylinositol-5-phosphate binding"/>
    <property type="evidence" value="ECO:0007669"/>
    <property type="project" value="TreeGrafter"/>
</dbReference>
<feature type="compositionally biased region" description="Low complexity" evidence="3">
    <location>
        <begin position="349"/>
        <end position="362"/>
    </location>
</feature>
<dbReference type="OrthoDB" id="5869902at2759"/>
<feature type="region of interest" description="Disordered" evidence="3">
    <location>
        <begin position="178"/>
        <end position="235"/>
    </location>
</feature>
<dbReference type="GO" id="GO:0012505">
    <property type="term" value="C:endomembrane system"/>
    <property type="evidence" value="ECO:0007669"/>
    <property type="project" value="UniProtKB-SubCell"/>
</dbReference>
<feature type="compositionally biased region" description="Polar residues" evidence="3">
    <location>
        <begin position="182"/>
        <end position="197"/>
    </location>
</feature>
<reference evidence="4" key="1">
    <citation type="submission" date="2022-07" db="EMBL/GenBank/DDBJ databases">
        <authorList>
            <person name="Trinca V."/>
            <person name="Uliana J.V.C."/>
            <person name="Torres T.T."/>
            <person name="Ward R.J."/>
            <person name="Monesi N."/>
        </authorList>
    </citation>
    <scope>NUCLEOTIDE SEQUENCE</scope>
    <source>
        <strain evidence="4">HSMRA1968</strain>
        <tissue evidence="4">Whole embryos</tissue>
    </source>
</reference>
<keyword evidence="2" id="KW-0472">Membrane</keyword>
<evidence type="ECO:0000313" key="5">
    <source>
        <dbReference type="Proteomes" id="UP001151699"/>
    </source>
</evidence>
<dbReference type="InterPro" id="IPR039888">
    <property type="entry name" value="Melted-like"/>
</dbReference>
<dbReference type="PANTHER" id="PTHR21630:SF10">
    <property type="entry name" value="VENTRICULAR ZONE-EXPRESSED PH DOMAIN-CONTAINING PROTEIN HOMOLOG 1"/>
    <property type="match status" value="1"/>
</dbReference>
<dbReference type="GO" id="GO:0005886">
    <property type="term" value="C:plasma membrane"/>
    <property type="evidence" value="ECO:0007669"/>
    <property type="project" value="TreeGrafter"/>
</dbReference>
<dbReference type="PANTHER" id="PTHR21630">
    <property type="entry name" value="VEPH-A/MELTED"/>
    <property type="match status" value="1"/>
</dbReference>
<sequence length="403" mass="42307">EKAQFALDFVLEHLPHADRTSQTVLLHEATMLCSTYPILFTDKVLACVRHRNNLLSQSSATSSQNSDVNQVKGGVTIVKLNSPSHETNQPNVTSTSGRNIAKMVLSTVTLNGNCSNTVASTSSQSTTTNGHVVTINTSNVTTTAATGATATISPTNSTTTTAVVSTTVPHTGYTRRAKLGDSRSTGRLYSAGNTHRSGSVGGLHKSMTRLSSSQQINQNGGSNTGTVNNNSSGNFEANGVTTSNYVTPVPPLSSNVIITGHNRWGIPSTKITSGGVTVTTSPRVRPHSQGPTTLMGSTGALGKLSGNALNQSTGSIGLQQNAISVHHASPASPTFQTNQKSVMTLPINSSLNSNNNHEVSVSGPMTITSRRTDNTSVTLINANNSIINQRMSTFEPYQIMRDT</sequence>
<feature type="compositionally biased region" description="Polar residues" evidence="3">
    <location>
        <begin position="273"/>
        <end position="282"/>
    </location>
</feature>
<dbReference type="GO" id="GO:0009966">
    <property type="term" value="P:regulation of signal transduction"/>
    <property type="evidence" value="ECO:0007669"/>
    <property type="project" value="TreeGrafter"/>
</dbReference>
<accession>A0A9Q0MLH3</accession>
<feature type="region of interest" description="Disordered" evidence="3">
    <location>
        <begin position="273"/>
        <end position="293"/>
    </location>
</feature>
<keyword evidence="5" id="KW-1185">Reference proteome</keyword>
<feature type="compositionally biased region" description="Low complexity" evidence="3">
    <location>
        <begin position="211"/>
        <end position="234"/>
    </location>
</feature>
<evidence type="ECO:0000256" key="2">
    <source>
        <dbReference type="ARBA" id="ARBA00023136"/>
    </source>
</evidence>
<organism evidence="4 5">
    <name type="scientific">Pseudolycoriella hygida</name>
    <dbReference type="NCBI Taxonomy" id="35572"/>
    <lineage>
        <taxon>Eukaryota</taxon>
        <taxon>Metazoa</taxon>
        <taxon>Ecdysozoa</taxon>
        <taxon>Arthropoda</taxon>
        <taxon>Hexapoda</taxon>
        <taxon>Insecta</taxon>
        <taxon>Pterygota</taxon>
        <taxon>Neoptera</taxon>
        <taxon>Endopterygota</taxon>
        <taxon>Diptera</taxon>
        <taxon>Nematocera</taxon>
        <taxon>Sciaroidea</taxon>
        <taxon>Sciaridae</taxon>
        <taxon>Pseudolycoriella</taxon>
    </lineage>
</organism>
<feature type="region of interest" description="Disordered" evidence="3">
    <location>
        <begin position="349"/>
        <end position="369"/>
    </location>
</feature>
<gene>
    <name evidence="4" type="primary">melt_2</name>
    <name evidence="4" type="ORF">Bhyg_17943</name>
</gene>
<evidence type="ECO:0000313" key="4">
    <source>
        <dbReference type="EMBL" id="KAJ6610986.1"/>
    </source>
</evidence>